<keyword evidence="1" id="KW-1133">Transmembrane helix</keyword>
<sequence>MWSGKLLSIVLPLVGFYLVVVGALYALQRPMIFRADMSPAPPDLHAVPGFREVSYRTEDGLDLRALHRPAAAGRPTLVYFHGNADGLSGSIRVTAGLAAEGYGLLLAGYRGYDGNPGSPSEAGLHADGRAALGWLAANGVPAPDTVLVGNSLGSGPATELAASFPVAGLVLISGYTSLPDVAAPVYPFVPVRLLMRDRFDNIGKIGRVAAPVLILHGTADRTIPFGHATALAAAAGDRARLVPFEGAGHELVGSPALFPVIGRWLDGLRRRGHGTLN</sequence>
<keyword evidence="1" id="KW-0472">Membrane</keyword>
<keyword evidence="4" id="KW-1185">Reference proteome</keyword>
<evidence type="ECO:0000313" key="3">
    <source>
        <dbReference type="EMBL" id="QQP90118.1"/>
    </source>
</evidence>
<evidence type="ECO:0000313" key="4">
    <source>
        <dbReference type="Proteomes" id="UP000595197"/>
    </source>
</evidence>
<dbReference type="PANTHER" id="PTHR12277">
    <property type="entry name" value="ALPHA/BETA HYDROLASE DOMAIN-CONTAINING PROTEIN"/>
    <property type="match status" value="1"/>
</dbReference>
<name>A0ABX7B6X2_9PROT</name>
<evidence type="ECO:0000256" key="1">
    <source>
        <dbReference type="SAM" id="Phobius"/>
    </source>
</evidence>
<keyword evidence="3" id="KW-0378">Hydrolase</keyword>
<dbReference type="Gene3D" id="3.40.50.1820">
    <property type="entry name" value="alpha/beta hydrolase"/>
    <property type="match status" value="1"/>
</dbReference>
<feature type="domain" description="AB hydrolase-1" evidence="2">
    <location>
        <begin position="75"/>
        <end position="190"/>
    </location>
</feature>
<reference evidence="3" key="1">
    <citation type="submission" date="2021-02" db="EMBL/GenBank/DDBJ databases">
        <title>Skermanella TT6 skin isolate.</title>
        <authorList>
            <person name="Lee K."/>
            <person name="Ganzorig M."/>
        </authorList>
    </citation>
    <scope>NUCLEOTIDE SEQUENCE</scope>
    <source>
        <strain evidence="3">TT6</strain>
    </source>
</reference>
<protein>
    <submittedName>
        <fullName evidence="3">Alpha/beta hydrolase</fullName>
    </submittedName>
</protein>
<dbReference type="Proteomes" id="UP000595197">
    <property type="component" value="Chromosome"/>
</dbReference>
<dbReference type="InterPro" id="IPR029058">
    <property type="entry name" value="AB_hydrolase_fold"/>
</dbReference>
<dbReference type="PANTHER" id="PTHR12277:SF81">
    <property type="entry name" value="PROTEIN ABHD13"/>
    <property type="match status" value="1"/>
</dbReference>
<dbReference type="InterPro" id="IPR000073">
    <property type="entry name" value="AB_hydrolase_1"/>
</dbReference>
<dbReference type="GO" id="GO:0016787">
    <property type="term" value="F:hydrolase activity"/>
    <property type="evidence" value="ECO:0007669"/>
    <property type="project" value="UniProtKB-KW"/>
</dbReference>
<dbReference type="RefSeq" id="WP_201077022.1">
    <property type="nucleotide sequence ID" value="NZ_CP067420.1"/>
</dbReference>
<keyword evidence="1" id="KW-0812">Transmembrane</keyword>
<organism evidence="3 4">
    <name type="scientific">Skermanella cutis</name>
    <dbReference type="NCBI Taxonomy" id="2775420"/>
    <lineage>
        <taxon>Bacteria</taxon>
        <taxon>Pseudomonadati</taxon>
        <taxon>Pseudomonadota</taxon>
        <taxon>Alphaproteobacteria</taxon>
        <taxon>Rhodospirillales</taxon>
        <taxon>Azospirillaceae</taxon>
        <taxon>Skermanella</taxon>
    </lineage>
</organism>
<feature type="transmembrane region" description="Helical" evidence="1">
    <location>
        <begin position="6"/>
        <end position="27"/>
    </location>
</feature>
<dbReference type="Pfam" id="PF00561">
    <property type="entry name" value="Abhydrolase_1"/>
    <property type="match status" value="1"/>
</dbReference>
<dbReference type="SUPFAM" id="SSF53474">
    <property type="entry name" value="alpha/beta-Hydrolases"/>
    <property type="match status" value="1"/>
</dbReference>
<gene>
    <name evidence="3" type="ORF">IGS68_02275</name>
</gene>
<evidence type="ECO:0000259" key="2">
    <source>
        <dbReference type="Pfam" id="PF00561"/>
    </source>
</evidence>
<accession>A0ABX7B6X2</accession>
<dbReference type="EMBL" id="CP067420">
    <property type="protein sequence ID" value="QQP90118.1"/>
    <property type="molecule type" value="Genomic_DNA"/>
</dbReference>
<proteinExistence type="predicted"/>